<proteinExistence type="predicted"/>
<comment type="caution">
    <text evidence="3">The sequence shown here is derived from an EMBL/GenBank/DDBJ whole genome shotgun (WGS) entry which is preliminary data.</text>
</comment>
<keyword evidence="3" id="KW-0456">Lyase</keyword>
<feature type="domain" description="Rhamnogalacturonase A/B/Epimerase-like pectate lyase" evidence="2">
    <location>
        <begin position="54"/>
        <end position="113"/>
    </location>
</feature>
<organism evidence="3 4">
    <name type="scientific">Podospora didyma</name>
    <dbReference type="NCBI Taxonomy" id="330526"/>
    <lineage>
        <taxon>Eukaryota</taxon>
        <taxon>Fungi</taxon>
        <taxon>Dikarya</taxon>
        <taxon>Ascomycota</taxon>
        <taxon>Pezizomycotina</taxon>
        <taxon>Sordariomycetes</taxon>
        <taxon>Sordariomycetidae</taxon>
        <taxon>Sordariales</taxon>
        <taxon>Podosporaceae</taxon>
        <taxon>Podospora</taxon>
    </lineage>
</organism>
<keyword evidence="4" id="KW-1185">Reference proteome</keyword>
<dbReference type="GO" id="GO:0016829">
    <property type="term" value="F:lyase activity"/>
    <property type="evidence" value="ECO:0007669"/>
    <property type="project" value="UniProtKB-KW"/>
</dbReference>
<accession>A0AAE0JYH7</accession>
<dbReference type="AlphaFoldDB" id="A0AAE0JYH7"/>
<evidence type="ECO:0000313" key="4">
    <source>
        <dbReference type="Proteomes" id="UP001285441"/>
    </source>
</evidence>
<dbReference type="Pfam" id="PF12708">
    <property type="entry name" value="Pect-lyase_RHGA_epim"/>
    <property type="match status" value="1"/>
</dbReference>
<reference evidence="3" key="2">
    <citation type="submission" date="2023-06" db="EMBL/GenBank/DDBJ databases">
        <authorList>
            <consortium name="Lawrence Berkeley National Laboratory"/>
            <person name="Haridas S."/>
            <person name="Hensen N."/>
            <person name="Bonometti L."/>
            <person name="Westerberg I."/>
            <person name="Brannstrom I.O."/>
            <person name="Guillou S."/>
            <person name="Cros-Aarteil S."/>
            <person name="Calhoun S."/>
            <person name="Kuo A."/>
            <person name="Mondo S."/>
            <person name="Pangilinan J."/>
            <person name="Riley R."/>
            <person name="LaButti K."/>
            <person name="Andreopoulos B."/>
            <person name="Lipzen A."/>
            <person name="Chen C."/>
            <person name="Yanf M."/>
            <person name="Daum C."/>
            <person name="Ng V."/>
            <person name="Clum A."/>
            <person name="Steindorff A."/>
            <person name="Ohm R."/>
            <person name="Martin F."/>
            <person name="Silar P."/>
            <person name="Natvig D."/>
            <person name="Lalanne C."/>
            <person name="Gautier V."/>
            <person name="Ament-velasquez S.L."/>
            <person name="Kruys A."/>
            <person name="Hutchinson M.I."/>
            <person name="Powell A.J."/>
            <person name="Barry K."/>
            <person name="Miller A.N."/>
            <person name="Grigoriev I.V."/>
            <person name="Debuchy R."/>
            <person name="Gladieux P."/>
            <person name="Thoren M.H."/>
            <person name="Johannesson H."/>
        </authorList>
    </citation>
    <scope>NUCLEOTIDE SEQUENCE</scope>
    <source>
        <strain evidence="3">CBS 232.78</strain>
    </source>
</reference>
<evidence type="ECO:0000313" key="3">
    <source>
        <dbReference type="EMBL" id="KAK3366367.1"/>
    </source>
</evidence>
<name>A0AAE0JYH7_9PEZI</name>
<sequence>MSLGRVFMFLCMASQLSTAILAAGSPRAEPRYWLSRINRLGTVPYGHDPKHMIFRNVVDYGAKGDGKTDDTEAINKAIADGQRCGMGCSSSTIKPALVYIPPGTYRINTPIVQLCSL</sequence>
<feature type="chain" id="PRO_5042223781" evidence="1">
    <location>
        <begin position="23"/>
        <end position="117"/>
    </location>
</feature>
<keyword evidence="1" id="KW-0732">Signal</keyword>
<evidence type="ECO:0000259" key="2">
    <source>
        <dbReference type="Pfam" id="PF12708"/>
    </source>
</evidence>
<dbReference type="SUPFAM" id="SSF51126">
    <property type="entry name" value="Pectin lyase-like"/>
    <property type="match status" value="1"/>
</dbReference>
<protein>
    <submittedName>
        <fullName evidence="3">Pectate lyase superfamily protein-domain-containing protein</fullName>
    </submittedName>
</protein>
<dbReference type="InterPro" id="IPR011050">
    <property type="entry name" value="Pectin_lyase_fold/virulence"/>
</dbReference>
<evidence type="ECO:0000256" key="1">
    <source>
        <dbReference type="SAM" id="SignalP"/>
    </source>
</evidence>
<dbReference type="InterPro" id="IPR012334">
    <property type="entry name" value="Pectin_lyas_fold"/>
</dbReference>
<gene>
    <name evidence="3" type="ORF">B0H63DRAFT_405380</name>
</gene>
<dbReference type="EMBL" id="JAULSW010000012">
    <property type="protein sequence ID" value="KAK3366367.1"/>
    <property type="molecule type" value="Genomic_DNA"/>
</dbReference>
<dbReference type="Gene3D" id="2.160.20.10">
    <property type="entry name" value="Single-stranded right-handed beta-helix, Pectin lyase-like"/>
    <property type="match status" value="1"/>
</dbReference>
<feature type="signal peptide" evidence="1">
    <location>
        <begin position="1"/>
        <end position="22"/>
    </location>
</feature>
<reference evidence="3" key="1">
    <citation type="journal article" date="2023" name="Mol. Phylogenet. Evol.">
        <title>Genome-scale phylogeny and comparative genomics of the fungal order Sordariales.</title>
        <authorList>
            <person name="Hensen N."/>
            <person name="Bonometti L."/>
            <person name="Westerberg I."/>
            <person name="Brannstrom I.O."/>
            <person name="Guillou S."/>
            <person name="Cros-Aarteil S."/>
            <person name="Calhoun S."/>
            <person name="Haridas S."/>
            <person name="Kuo A."/>
            <person name="Mondo S."/>
            <person name="Pangilinan J."/>
            <person name="Riley R."/>
            <person name="LaButti K."/>
            <person name="Andreopoulos B."/>
            <person name="Lipzen A."/>
            <person name="Chen C."/>
            <person name="Yan M."/>
            <person name="Daum C."/>
            <person name="Ng V."/>
            <person name="Clum A."/>
            <person name="Steindorff A."/>
            <person name="Ohm R.A."/>
            <person name="Martin F."/>
            <person name="Silar P."/>
            <person name="Natvig D.O."/>
            <person name="Lalanne C."/>
            <person name="Gautier V."/>
            <person name="Ament-Velasquez S.L."/>
            <person name="Kruys A."/>
            <person name="Hutchinson M.I."/>
            <person name="Powell A.J."/>
            <person name="Barry K."/>
            <person name="Miller A.N."/>
            <person name="Grigoriev I.V."/>
            <person name="Debuchy R."/>
            <person name="Gladieux P."/>
            <person name="Hiltunen Thoren M."/>
            <person name="Johannesson H."/>
        </authorList>
    </citation>
    <scope>NUCLEOTIDE SEQUENCE</scope>
    <source>
        <strain evidence="3">CBS 232.78</strain>
    </source>
</reference>
<dbReference type="InterPro" id="IPR024535">
    <property type="entry name" value="RHGA/B-epi-like_pectate_lyase"/>
</dbReference>
<dbReference type="Proteomes" id="UP001285441">
    <property type="component" value="Unassembled WGS sequence"/>
</dbReference>